<dbReference type="InterPro" id="IPR011009">
    <property type="entry name" value="Kinase-like_dom_sf"/>
</dbReference>
<dbReference type="InterPro" id="IPR000719">
    <property type="entry name" value="Prot_kinase_dom"/>
</dbReference>
<feature type="region of interest" description="Disordered" evidence="4">
    <location>
        <begin position="554"/>
        <end position="575"/>
    </location>
</feature>
<evidence type="ECO:0000259" key="5">
    <source>
        <dbReference type="PROSITE" id="PS50011"/>
    </source>
</evidence>
<feature type="domain" description="Protein kinase" evidence="5">
    <location>
        <begin position="364"/>
        <end position="645"/>
    </location>
</feature>
<evidence type="ECO:0000256" key="2">
    <source>
        <dbReference type="PROSITE-ProRule" id="PRU10141"/>
    </source>
</evidence>
<evidence type="ECO:0000313" key="6">
    <source>
        <dbReference type="EMBL" id="GMI26754.1"/>
    </source>
</evidence>
<evidence type="ECO:0000313" key="7">
    <source>
        <dbReference type="Proteomes" id="UP001165060"/>
    </source>
</evidence>
<dbReference type="InterPro" id="IPR017868">
    <property type="entry name" value="Filamin/ABP280_repeat-like"/>
</dbReference>
<dbReference type="InterPro" id="IPR017441">
    <property type="entry name" value="Protein_kinase_ATP_BS"/>
</dbReference>
<reference evidence="6 7" key="1">
    <citation type="journal article" date="2023" name="Commun. Biol.">
        <title>Genome analysis of Parmales, the sister group of diatoms, reveals the evolutionary specialization of diatoms from phago-mixotrophs to photoautotrophs.</title>
        <authorList>
            <person name="Ban H."/>
            <person name="Sato S."/>
            <person name="Yoshikawa S."/>
            <person name="Yamada K."/>
            <person name="Nakamura Y."/>
            <person name="Ichinomiya M."/>
            <person name="Sato N."/>
            <person name="Blanc-Mathieu R."/>
            <person name="Endo H."/>
            <person name="Kuwata A."/>
            <person name="Ogata H."/>
        </authorList>
    </citation>
    <scope>NUCLEOTIDE SEQUENCE [LARGE SCALE GENOMIC DNA]</scope>
</reference>
<dbReference type="PROSITE" id="PS50011">
    <property type="entry name" value="PROTEIN_KINASE_DOM"/>
    <property type="match status" value="1"/>
</dbReference>
<dbReference type="PROSITE" id="PS00107">
    <property type="entry name" value="PROTEIN_KINASE_ATP"/>
    <property type="match status" value="1"/>
</dbReference>
<keyword evidence="2" id="KW-0067">ATP-binding</keyword>
<dbReference type="EMBL" id="BRYB01002864">
    <property type="protein sequence ID" value="GMI26754.1"/>
    <property type="molecule type" value="Genomic_DNA"/>
</dbReference>
<dbReference type="PROSITE" id="PS50194">
    <property type="entry name" value="FILAMIN_REPEAT"/>
    <property type="match status" value="1"/>
</dbReference>
<feature type="repeat" description="Filamin" evidence="1">
    <location>
        <begin position="151"/>
        <end position="173"/>
    </location>
</feature>
<organism evidence="6 7">
    <name type="scientific">Tetraparma gracilis</name>
    <dbReference type="NCBI Taxonomy" id="2962635"/>
    <lineage>
        <taxon>Eukaryota</taxon>
        <taxon>Sar</taxon>
        <taxon>Stramenopiles</taxon>
        <taxon>Ochrophyta</taxon>
        <taxon>Bolidophyceae</taxon>
        <taxon>Parmales</taxon>
        <taxon>Triparmaceae</taxon>
        <taxon>Tetraparma</taxon>
    </lineage>
</organism>
<feature type="compositionally biased region" description="Acidic residues" evidence="4">
    <location>
        <begin position="556"/>
        <end position="565"/>
    </location>
</feature>
<evidence type="ECO:0000256" key="1">
    <source>
        <dbReference type="PROSITE-ProRule" id="PRU00087"/>
    </source>
</evidence>
<dbReference type="SUPFAM" id="SSF56112">
    <property type="entry name" value="Protein kinase-like (PK-like)"/>
    <property type="match status" value="1"/>
</dbReference>
<dbReference type="Pfam" id="PF07714">
    <property type="entry name" value="PK_Tyr_Ser-Thr"/>
    <property type="match status" value="1"/>
</dbReference>
<accession>A0ABQ6MJ02</accession>
<dbReference type="Gene3D" id="1.10.510.10">
    <property type="entry name" value="Transferase(Phosphotransferase) domain 1"/>
    <property type="match status" value="1"/>
</dbReference>
<sequence length="645" mass="72392">YQIHADDEKGVVYVGDNDYTKIHAFSFDGSYLGRVEETEGNLGAPTDFTIYEGAFPPLSTFELPDFDVFEAGTDITVPLTLKNHRNLPIGSEFPASSDIYSIEATGLIPGTNFSSTITGSIGHNHAAPSSSALTSSLNIPVVYSDIMTRAGSYKLEVTFDDKEVAGSPLNFEVKASYRQIIHGDDPELAKALDAADGVLSPESIAIRRSLIVLDMTVCEVGIRGFFAEDLPSILLNSAVILLEMRAGSKADESTLASFVGLLFSCLMTGRKSGLRQVRRELRQKKLDLEQVERMQGDMAGMRASEKRLKLMNQDLEEYADELEEEMRLKKHSEEELKVMVSALEAVSKERQDELKEVMMETKELKIDRLLGKGGFGVVNLATYRGTKVAMKQLLTVNEENVLRFRHECFLMKNLSHPNVVKLVGVCWSEELFACCLQFVENGSLEDWLRRTVGGKMKHKRKKNTKGLGMGQMTKYYYSEGWRPILPLSFVKSYPKLHALIQECWRVRRKERPNFDEIVKRLQGDIGDEIKRKEEPMITIYSAEDDLVYRNRIGKEDEIEDSEGEEEGRGTKGGGGVSKAVFERLQAEHQHVVRLKDETVKELQKKLGAMEKKMEKLASPEKEAGKKLEAKRVDAEMGSLLAMMGR</sequence>
<comment type="caution">
    <text evidence="6">The sequence shown here is derived from an EMBL/GenBank/DDBJ whole genome shotgun (WGS) entry which is preliminary data.</text>
</comment>
<feature type="binding site" evidence="2">
    <location>
        <position position="391"/>
    </location>
    <ligand>
        <name>ATP</name>
        <dbReference type="ChEBI" id="CHEBI:30616"/>
    </ligand>
</feature>
<keyword evidence="3" id="KW-0175">Coiled coil</keyword>
<keyword evidence="2" id="KW-0547">Nucleotide-binding</keyword>
<feature type="coiled-coil region" evidence="3">
    <location>
        <begin position="274"/>
        <end position="339"/>
    </location>
</feature>
<dbReference type="InterPro" id="IPR001245">
    <property type="entry name" value="Ser-Thr/Tyr_kinase_cat_dom"/>
</dbReference>
<keyword evidence="7" id="KW-1185">Reference proteome</keyword>
<proteinExistence type="predicted"/>
<dbReference type="Proteomes" id="UP001165060">
    <property type="component" value="Unassembled WGS sequence"/>
</dbReference>
<dbReference type="InterPro" id="IPR051681">
    <property type="entry name" value="Ser/Thr_Kinases-Pseudokinases"/>
</dbReference>
<evidence type="ECO:0000256" key="3">
    <source>
        <dbReference type="SAM" id="Coils"/>
    </source>
</evidence>
<protein>
    <recommendedName>
        <fullName evidence="5">Protein kinase domain-containing protein</fullName>
    </recommendedName>
</protein>
<dbReference type="PANTHER" id="PTHR44329">
    <property type="entry name" value="SERINE/THREONINE-PROTEIN KINASE TNNI3K-RELATED"/>
    <property type="match status" value="1"/>
</dbReference>
<gene>
    <name evidence="6" type="ORF">TeGR_g5333</name>
</gene>
<name>A0ABQ6MJ02_9STRA</name>
<feature type="non-terminal residue" evidence="6">
    <location>
        <position position="1"/>
    </location>
</feature>
<evidence type="ECO:0000256" key="4">
    <source>
        <dbReference type="SAM" id="MobiDB-lite"/>
    </source>
</evidence>